<dbReference type="Gene3D" id="4.10.1000.10">
    <property type="entry name" value="Zinc finger, CCCH-type"/>
    <property type="match status" value="2"/>
</dbReference>
<dbReference type="FunFam" id="4.10.1000.10:FF:000003">
    <property type="entry name" value="Zinc finger CCCH domain-containing protein"/>
    <property type="match status" value="1"/>
</dbReference>
<evidence type="ECO:0000256" key="6">
    <source>
        <dbReference type="SAM" id="MobiDB-lite"/>
    </source>
</evidence>
<dbReference type="OrthoDB" id="410307at2759"/>
<keyword evidence="1 5" id="KW-0479">Metal-binding</keyword>
<dbReference type="GO" id="GO:0008270">
    <property type="term" value="F:zinc ion binding"/>
    <property type="evidence" value="ECO:0007669"/>
    <property type="project" value="UniProtKB-KW"/>
</dbReference>
<dbReference type="SUPFAM" id="SSF90229">
    <property type="entry name" value="CCCH zinc finger"/>
    <property type="match status" value="2"/>
</dbReference>
<feature type="domain" description="C3H1-type" evidence="7">
    <location>
        <begin position="155"/>
        <end position="183"/>
    </location>
</feature>
<dbReference type="InterPro" id="IPR041367">
    <property type="entry name" value="Znf-CCCH_4"/>
</dbReference>
<dbReference type="PROSITE" id="PS50103">
    <property type="entry name" value="ZF_C3H1"/>
    <property type="match status" value="2"/>
</dbReference>
<accession>A0A2R6WA38</accession>
<dbReference type="InterPro" id="IPR045877">
    <property type="entry name" value="ZFP36-like"/>
</dbReference>
<reference evidence="9" key="1">
    <citation type="journal article" date="2017" name="Cell">
        <title>Insights into land plant evolution garnered from the Marchantia polymorpha genome.</title>
        <authorList>
            <person name="Bowman J.L."/>
            <person name="Kohchi T."/>
            <person name="Yamato K.T."/>
            <person name="Jenkins J."/>
            <person name="Shu S."/>
            <person name="Ishizaki K."/>
            <person name="Yamaoka S."/>
            <person name="Nishihama R."/>
            <person name="Nakamura Y."/>
            <person name="Berger F."/>
            <person name="Adam C."/>
            <person name="Aki S.S."/>
            <person name="Althoff F."/>
            <person name="Araki T."/>
            <person name="Arteaga-Vazquez M.A."/>
            <person name="Balasubrmanian S."/>
            <person name="Barry K."/>
            <person name="Bauer D."/>
            <person name="Boehm C.R."/>
            <person name="Briginshaw L."/>
            <person name="Caballero-Perez J."/>
            <person name="Catarino B."/>
            <person name="Chen F."/>
            <person name="Chiyoda S."/>
            <person name="Chovatia M."/>
            <person name="Davies K.M."/>
            <person name="Delmans M."/>
            <person name="Demura T."/>
            <person name="Dierschke T."/>
            <person name="Dolan L."/>
            <person name="Dorantes-Acosta A.E."/>
            <person name="Eklund D.M."/>
            <person name="Florent S.N."/>
            <person name="Flores-Sandoval E."/>
            <person name="Fujiyama A."/>
            <person name="Fukuzawa H."/>
            <person name="Galik B."/>
            <person name="Grimanelli D."/>
            <person name="Grimwood J."/>
            <person name="Grossniklaus U."/>
            <person name="Hamada T."/>
            <person name="Haseloff J."/>
            <person name="Hetherington A.J."/>
            <person name="Higo A."/>
            <person name="Hirakawa Y."/>
            <person name="Hundley H.N."/>
            <person name="Ikeda Y."/>
            <person name="Inoue K."/>
            <person name="Inoue S.I."/>
            <person name="Ishida S."/>
            <person name="Jia Q."/>
            <person name="Kakita M."/>
            <person name="Kanazawa T."/>
            <person name="Kawai Y."/>
            <person name="Kawashima T."/>
            <person name="Kennedy M."/>
            <person name="Kinose K."/>
            <person name="Kinoshita T."/>
            <person name="Kohara Y."/>
            <person name="Koide E."/>
            <person name="Komatsu K."/>
            <person name="Kopischke S."/>
            <person name="Kubo M."/>
            <person name="Kyozuka J."/>
            <person name="Lagercrantz U."/>
            <person name="Lin S.S."/>
            <person name="Lindquist E."/>
            <person name="Lipzen A.M."/>
            <person name="Lu C.W."/>
            <person name="De Luna E."/>
            <person name="Martienssen R.A."/>
            <person name="Minamino N."/>
            <person name="Mizutani M."/>
            <person name="Mizutani M."/>
            <person name="Mochizuki N."/>
            <person name="Monte I."/>
            <person name="Mosher R."/>
            <person name="Nagasaki H."/>
            <person name="Nakagami H."/>
            <person name="Naramoto S."/>
            <person name="Nishitani K."/>
            <person name="Ohtani M."/>
            <person name="Okamoto T."/>
            <person name="Okumura M."/>
            <person name="Phillips J."/>
            <person name="Pollak B."/>
            <person name="Reinders A."/>
            <person name="Rovekamp M."/>
            <person name="Sano R."/>
            <person name="Sawa S."/>
            <person name="Schmid M.W."/>
            <person name="Shirakawa M."/>
            <person name="Solano R."/>
            <person name="Spunde A."/>
            <person name="Suetsugu N."/>
            <person name="Sugano S."/>
            <person name="Sugiyama A."/>
            <person name="Sun R."/>
            <person name="Suzuki Y."/>
            <person name="Takenaka M."/>
            <person name="Takezawa D."/>
            <person name="Tomogane H."/>
            <person name="Tsuzuki M."/>
            <person name="Ueda T."/>
            <person name="Umeda M."/>
            <person name="Ward J.M."/>
            <person name="Watanabe Y."/>
            <person name="Yazaki K."/>
            <person name="Yokoyama R."/>
            <person name="Yoshitake Y."/>
            <person name="Yotsui I."/>
            <person name="Zachgo S."/>
            <person name="Schmutz J."/>
        </authorList>
    </citation>
    <scope>NUCLEOTIDE SEQUENCE [LARGE SCALE GENOMIC DNA]</scope>
    <source>
        <strain evidence="9">Tak-1</strain>
    </source>
</reference>
<feature type="domain" description="C3H1-type" evidence="7">
    <location>
        <begin position="83"/>
        <end position="111"/>
    </location>
</feature>
<evidence type="ECO:0000256" key="1">
    <source>
        <dbReference type="ARBA" id="ARBA00022723"/>
    </source>
</evidence>
<proteinExistence type="predicted"/>
<evidence type="ECO:0000259" key="7">
    <source>
        <dbReference type="PROSITE" id="PS50103"/>
    </source>
</evidence>
<gene>
    <name evidence="8" type="ORF">MARPO_0121s0050</name>
</gene>
<evidence type="ECO:0000313" key="9">
    <source>
        <dbReference type="Proteomes" id="UP000244005"/>
    </source>
</evidence>
<evidence type="ECO:0000256" key="3">
    <source>
        <dbReference type="ARBA" id="ARBA00022771"/>
    </source>
</evidence>
<keyword evidence="4 5" id="KW-0862">Zinc</keyword>
<dbReference type="InterPro" id="IPR000571">
    <property type="entry name" value="Znf_CCCH"/>
</dbReference>
<feature type="zinc finger region" description="C3H1-type" evidence="5">
    <location>
        <begin position="155"/>
        <end position="183"/>
    </location>
</feature>
<feature type="region of interest" description="Disordered" evidence="6">
    <location>
        <begin position="315"/>
        <end position="355"/>
    </location>
</feature>
<keyword evidence="3 5" id="KW-0863">Zinc-finger</keyword>
<keyword evidence="2" id="KW-0677">Repeat</keyword>
<sequence>MVWKSFVNHLLAGKMWLLPKRAEEEGLLPPLQLLSRLSRVRMEGMENERAVLEQEEEEEEEEEEEGGGNAVGDGVNISDMQRFHKTRPCKKYFSELGCPYGDRCNFLHDEQTPQPKVPRESVVITVASSAGASGSGGGGGVGGVAGGTANLRPPNWKTRLCNKWETTGNCPFGDKCHFAHGTAELQKYGGGPFDPTAEMGSGVQVDSKFVLNQSSNFLDGDDVFFSSFGDGYGQVMNVRQSTAASIQQNSRLNQGPGVGYKSLGGWKGPTDRISTIYGDWVEDEEWEQSPVHVIKSAQQQVQPNQAYQEAADYPQSEIGPTRDRGGLSTSYGMYSNGQEVTGQKSSLNQGNGFTSSSRVTRLHAQGLQGADMAYAAQERGSDNHYNGTQGWGGEL</sequence>
<dbReference type="InterPro" id="IPR036855">
    <property type="entry name" value="Znf_CCCH_sf"/>
</dbReference>
<feature type="compositionally biased region" description="Acidic residues" evidence="6">
    <location>
        <begin position="53"/>
        <end position="66"/>
    </location>
</feature>
<dbReference type="FunFam" id="4.10.1000.10:FF:000045">
    <property type="entry name" value="Zinc finger, CCCH-type"/>
    <property type="match status" value="1"/>
</dbReference>
<dbReference type="SMART" id="SM00356">
    <property type="entry name" value="ZnF_C3H1"/>
    <property type="match status" value="2"/>
</dbReference>
<feature type="compositionally biased region" description="Polar residues" evidence="6">
    <location>
        <begin position="327"/>
        <end position="355"/>
    </location>
</feature>
<dbReference type="GO" id="GO:0010468">
    <property type="term" value="P:regulation of gene expression"/>
    <property type="evidence" value="ECO:0007669"/>
    <property type="project" value="UniProtKB-ARBA"/>
</dbReference>
<evidence type="ECO:0000256" key="5">
    <source>
        <dbReference type="PROSITE-ProRule" id="PRU00723"/>
    </source>
</evidence>
<dbReference type="EMBL" id="KZ772793">
    <property type="protein sequence ID" value="PTQ30713.1"/>
    <property type="molecule type" value="Genomic_DNA"/>
</dbReference>
<feature type="region of interest" description="Disordered" evidence="6">
    <location>
        <begin position="47"/>
        <end position="75"/>
    </location>
</feature>
<dbReference type="AlphaFoldDB" id="A0A2R6WA38"/>
<feature type="zinc finger region" description="C3H1-type" evidence="5">
    <location>
        <begin position="83"/>
        <end position="111"/>
    </location>
</feature>
<protein>
    <recommendedName>
        <fullName evidence="7">C3H1-type domain-containing protein</fullName>
    </recommendedName>
</protein>
<dbReference type="GO" id="GO:0051252">
    <property type="term" value="P:regulation of RNA metabolic process"/>
    <property type="evidence" value="ECO:0007669"/>
    <property type="project" value="UniProtKB-ARBA"/>
</dbReference>
<dbReference type="PANTHER" id="PTHR12547">
    <property type="entry name" value="CCCH ZINC FINGER/TIS11-RELATED"/>
    <property type="match status" value="1"/>
</dbReference>
<dbReference type="Proteomes" id="UP000244005">
    <property type="component" value="Unassembled WGS sequence"/>
</dbReference>
<evidence type="ECO:0000256" key="2">
    <source>
        <dbReference type="ARBA" id="ARBA00022737"/>
    </source>
</evidence>
<name>A0A2R6WA38_MARPO</name>
<evidence type="ECO:0000256" key="4">
    <source>
        <dbReference type="ARBA" id="ARBA00022833"/>
    </source>
</evidence>
<keyword evidence="9" id="KW-1185">Reference proteome</keyword>
<dbReference type="Pfam" id="PF00642">
    <property type="entry name" value="zf-CCCH"/>
    <property type="match status" value="1"/>
</dbReference>
<dbReference type="Pfam" id="PF18044">
    <property type="entry name" value="zf-CCCH_4"/>
    <property type="match status" value="1"/>
</dbReference>
<organism evidence="8 9">
    <name type="scientific">Marchantia polymorpha</name>
    <name type="common">Common liverwort</name>
    <name type="synonym">Marchantia aquatica</name>
    <dbReference type="NCBI Taxonomy" id="3197"/>
    <lineage>
        <taxon>Eukaryota</taxon>
        <taxon>Viridiplantae</taxon>
        <taxon>Streptophyta</taxon>
        <taxon>Embryophyta</taxon>
        <taxon>Marchantiophyta</taxon>
        <taxon>Marchantiopsida</taxon>
        <taxon>Marchantiidae</taxon>
        <taxon>Marchantiales</taxon>
        <taxon>Marchantiaceae</taxon>
        <taxon>Marchantia</taxon>
    </lineage>
</organism>
<dbReference type="PANTHER" id="PTHR12547:SF18">
    <property type="entry name" value="PROTEIN TIS11"/>
    <property type="match status" value="1"/>
</dbReference>
<dbReference type="GO" id="GO:0003729">
    <property type="term" value="F:mRNA binding"/>
    <property type="evidence" value="ECO:0007669"/>
    <property type="project" value="InterPro"/>
</dbReference>
<evidence type="ECO:0000313" key="8">
    <source>
        <dbReference type="EMBL" id="PTQ30713.1"/>
    </source>
</evidence>